<dbReference type="SUPFAM" id="SSF55031">
    <property type="entry name" value="Bacterial exopeptidase dimerisation domain"/>
    <property type="match status" value="1"/>
</dbReference>
<dbReference type="Proteomes" id="UP000066480">
    <property type="component" value="Chromosome"/>
</dbReference>
<comment type="cofactor">
    <cofactor evidence="2">
        <name>Zn(2+)</name>
        <dbReference type="ChEBI" id="CHEBI:29105"/>
    </cofactor>
</comment>
<keyword evidence="8" id="KW-0378">Hydrolase</keyword>
<evidence type="ECO:0000256" key="2">
    <source>
        <dbReference type="ARBA" id="ARBA00001947"/>
    </source>
</evidence>
<dbReference type="EC" id="3.5.1.18" evidence="5"/>
<keyword evidence="10" id="KW-0170">Cobalt</keyword>
<evidence type="ECO:0000256" key="11">
    <source>
        <dbReference type="ARBA" id="ARBA00051301"/>
    </source>
</evidence>
<evidence type="ECO:0000256" key="5">
    <source>
        <dbReference type="ARBA" id="ARBA00011921"/>
    </source>
</evidence>
<dbReference type="InterPro" id="IPR010182">
    <property type="entry name" value="ArgE/DapE"/>
</dbReference>
<keyword evidence="14" id="KW-1185">Reference proteome</keyword>
<reference evidence="13 14" key="1">
    <citation type="submission" date="2015-03" db="EMBL/GenBank/DDBJ databases">
        <title>Luteipulveratus halotolerans sp. nov., a novel actinobacterium (Dermacoccaceae) from Sarawak, Malaysia.</title>
        <authorList>
            <person name="Juboi H."/>
            <person name="Basik A."/>
            <person name="Shamsul S.S."/>
            <person name="Arnold P."/>
            <person name="Schmitt E.K."/>
            <person name="Sanglier J.-J."/>
            <person name="Yeo T."/>
        </authorList>
    </citation>
    <scope>NUCLEOTIDE SEQUENCE [LARGE SCALE GENOMIC DNA]</scope>
    <source>
        <strain evidence="13 14">MN07-A0370</strain>
    </source>
</reference>
<evidence type="ECO:0000256" key="8">
    <source>
        <dbReference type="ARBA" id="ARBA00022801"/>
    </source>
</evidence>
<dbReference type="GO" id="GO:0009089">
    <property type="term" value="P:lysine biosynthetic process via diaminopimelate"/>
    <property type="evidence" value="ECO:0007669"/>
    <property type="project" value="UniProtKB-UniPathway"/>
</dbReference>
<evidence type="ECO:0000256" key="9">
    <source>
        <dbReference type="ARBA" id="ARBA00022833"/>
    </source>
</evidence>
<keyword evidence="7" id="KW-0479">Metal-binding</keyword>
<accession>A0A0K1JHY2</accession>
<dbReference type="PATRIC" id="fig|571913.6.peg.2302"/>
<dbReference type="PANTHER" id="PTHR43808">
    <property type="entry name" value="ACETYLORNITHINE DEACETYLASE"/>
    <property type="match status" value="1"/>
</dbReference>
<dbReference type="RefSeq" id="WP_052591632.1">
    <property type="nucleotide sequence ID" value="NZ_CP011112.1"/>
</dbReference>
<name>A0A0K1JHY2_9MICO</name>
<dbReference type="CDD" id="cd08659">
    <property type="entry name" value="M20_ArgE_DapE-like"/>
    <property type="match status" value="1"/>
</dbReference>
<evidence type="ECO:0000256" key="1">
    <source>
        <dbReference type="ARBA" id="ARBA00001941"/>
    </source>
</evidence>
<dbReference type="OrthoDB" id="7055905at2"/>
<dbReference type="InterPro" id="IPR002933">
    <property type="entry name" value="Peptidase_M20"/>
</dbReference>
<dbReference type="Gene3D" id="3.30.70.360">
    <property type="match status" value="1"/>
</dbReference>
<evidence type="ECO:0000256" key="10">
    <source>
        <dbReference type="ARBA" id="ARBA00023285"/>
    </source>
</evidence>
<dbReference type="STRING" id="571913.VV02_11290"/>
<comment type="catalytic activity">
    <reaction evidence="11">
        <text>N-succinyl-(2S,6S)-2,6-diaminopimelate + H2O = (2S,6S)-2,6-diaminopimelate + succinate</text>
        <dbReference type="Rhea" id="RHEA:22608"/>
        <dbReference type="ChEBI" id="CHEBI:15377"/>
        <dbReference type="ChEBI" id="CHEBI:30031"/>
        <dbReference type="ChEBI" id="CHEBI:57609"/>
        <dbReference type="ChEBI" id="CHEBI:58087"/>
        <dbReference type="EC" id="3.5.1.18"/>
    </reaction>
</comment>
<dbReference type="Gene3D" id="3.40.630.10">
    <property type="entry name" value="Zn peptidases"/>
    <property type="match status" value="2"/>
</dbReference>
<dbReference type="EMBL" id="CP011112">
    <property type="protein sequence ID" value="AKU16311.1"/>
    <property type="molecule type" value="Genomic_DNA"/>
</dbReference>
<dbReference type="AlphaFoldDB" id="A0A0K1JHY2"/>
<dbReference type="SUPFAM" id="SSF53187">
    <property type="entry name" value="Zn-dependent exopeptidases"/>
    <property type="match status" value="1"/>
</dbReference>
<dbReference type="Pfam" id="PF07687">
    <property type="entry name" value="M20_dimer"/>
    <property type="match status" value="1"/>
</dbReference>
<evidence type="ECO:0000256" key="3">
    <source>
        <dbReference type="ARBA" id="ARBA00005130"/>
    </source>
</evidence>
<keyword evidence="9" id="KW-0862">Zinc</keyword>
<evidence type="ECO:0000256" key="6">
    <source>
        <dbReference type="ARBA" id="ARBA00016853"/>
    </source>
</evidence>
<dbReference type="UniPathway" id="UPA00034">
    <property type="reaction ID" value="UER00021"/>
</dbReference>
<dbReference type="NCBIfam" id="TIGR01910">
    <property type="entry name" value="DapE-ArgE"/>
    <property type="match status" value="1"/>
</dbReference>
<comment type="pathway">
    <text evidence="3">Amino-acid biosynthesis; L-lysine biosynthesis via DAP pathway; LL-2,6-diaminopimelate from (S)-tetrahydrodipicolinate (succinylase route): step 3/3.</text>
</comment>
<proteinExistence type="inferred from homology"/>
<dbReference type="InterPro" id="IPR050072">
    <property type="entry name" value="Peptidase_M20A"/>
</dbReference>
<dbReference type="InterPro" id="IPR001261">
    <property type="entry name" value="ArgE/DapE_CS"/>
</dbReference>
<comment type="cofactor">
    <cofactor evidence="1">
        <name>Co(2+)</name>
        <dbReference type="ChEBI" id="CHEBI:48828"/>
    </cofactor>
</comment>
<dbReference type="Pfam" id="PF01546">
    <property type="entry name" value="Peptidase_M20"/>
    <property type="match status" value="1"/>
</dbReference>
<feature type="domain" description="Peptidase M20 dimerisation" evidence="12">
    <location>
        <begin position="201"/>
        <end position="304"/>
    </location>
</feature>
<evidence type="ECO:0000256" key="4">
    <source>
        <dbReference type="ARBA" id="ARBA00006247"/>
    </source>
</evidence>
<protein>
    <recommendedName>
        <fullName evidence="6">Probable succinyl-diaminopimelate desuccinylase</fullName>
        <ecNumber evidence="5">3.5.1.18</ecNumber>
    </recommendedName>
</protein>
<organism evidence="13 14">
    <name type="scientific">Luteipulveratus mongoliensis</name>
    <dbReference type="NCBI Taxonomy" id="571913"/>
    <lineage>
        <taxon>Bacteria</taxon>
        <taxon>Bacillati</taxon>
        <taxon>Actinomycetota</taxon>
        <taxon>Actinomycetes</taxon>
        <taxon>Micrococcales</taxon>
        <taxon>Dermacoccaceae</taxon>
        <taxon>Luteipulveratus</taxon>
    </lineage>
</organism>
<evidence type="ECO:0000313" key="14">
    <source>
        <dbReference type="Proteomes" id="UP000066480"/>
    </source>
</evidence>
<dbReference type="InterPro" id="IPR011650">
    <property type="entry name" value="Peptidase_M20_dimer"/>
</dbReference>
<sequence length="411" mass="42675">MGTTRTDSLAAQPLSALETAVLALIDDGEVVRLTQRLVQAVGQNPPGEEAETVAALVAICRELGLDVSTSPAAPDRDNVHALTTGHDNGPGLLLLGHTDVVPLGDDWTVDPFGGLLRDGRVYGRGTTDMKGGLAAAVVAMAAVQRATQAAGVRLTGPIELAATVDEESTGIGVRHVVAQPQPRDYLGCITAEPTDLQTIVAARGDAYVRITVHGVAAHAGRPDDGRNAIYGAARVVESLRQWHEGAASDAHPLVGPVTWNVGRIEGGHGASIVPASATIHCDRRLLPDEVPADVLTSIQTRVDGLHLERDGLSVDVEMPMDMPGFETPQDDSFVLAVDGALAAAGGPGHPLGGWTAACDGGFIARDWHVPVIVLGPGSINDQAHRPDESVGVDELVTAARTYALAALRLLT</sequence>
<evidence type="ECO:0000313" key="13">
    <source>
        <dbReference type="EMBL" id="AKU16311.1"/>
    </source>
</evidence>
<dbReference type="KEGG" id="lmoi:VV02_11290"/>
<evidence type="ECO:0000256" key="7">
    <source>
        <dbReference type="ARBA" id="ARBA00022723"/>
    </source>
</evidence>
<evidence type="ECO:0000259" key="12">
    <source>
        <dbReference type="Pfam" id="PF07687"/>
    </source>
</evidence>
<comment type="similarity">
    <text evidence="4">Belongs to the peptidase M20A family.</text>
</comment>
<dbReference type="GO" id="GO:0009014">
    <property type="term" value="F:succinyl-diaminopimelate desuccinylase activity"/>
    <property type="evidence" value="ECO:0007669"/>
    <property type="project" value="UniProtKB-EC"/>
</dbReference>
<dbReference type="PROSITE" id="PS00758">
    <property type="entry name" value="ARGE_DAPE_CPG2_1"/>
    <property type="match status" value="1"/>
</dbReference>
<dbReference type="GO" id="GO:0046872">
    <property type="term" value="F:metal ion binding"/>
    <property type="evidence" value="ECO:0007669"/>
    <property type="project" value="UniProtKB-KW"/>
</dbReference>
<dbReference type="InterPro" id="IPR036264">
    <property type="entry name" value="Bact_exopeptidase_dim_dom"/>
</dbReference>
<gene>
    <name evidence="13" type="ORF">VV02_11290</name>
</gene>